<reference evidence="1" key="1">
    <citation type="submission" date="2014-11" db="EMBL/GenBank/DDBJ databases">
        <authorList>
            <person name="Amaro Gonzalez C."/>
        </authorList>
    </citation>
    <scope>NUCLEOTIDE SEQUENCE</scope>
</reference>
<dbReference type="EMBL" id="GBXM01082258">
    <property type="protein sequence ID" value="JAH26319.1"/>
    <property type="molecule type" value="Transcribed_RNA"/>
</dbReference>
<protein>
    <submittedName>
        <fullName evidence="1">Uncharacterized protein</fullName>
    </submittedName>
</protein>
<name>A0A0E9RB61_ANGAN</name>
<sequence>MQLEDVQCIHQQKVPGRDQNKDMMWLMRRLYVIDESCELKYQKARI</sequence>
<accession>A0A0E9RB61</accession>
<dbReference type="EMBL" id="GBXM01084361">
    <property type="protein sequence ID" value="JAH24216.1"/>
    <property type="molecule type" value="Transcribed_RNA"/>
</dbReference>
<proteinExistence type="predicted"/>
<evidence type="ECO:0000313" key="1">
    <source>
        <dbReference type="EMBL" id="JAH26319.1"/>
    </source>
</evidence>
<reference evidence="1" key="2">
    <citation type="journal article" date="2015" name="Fish Shellfish Immunol.">
        <title>Early steps in the European eel (Anguilla anguilla)-Vibrio vulnificus interaction in the gills: Role of the RtxA13 toxin.</title>
        <authorList>
            <person name="Callol A."/>
            <person name="Pajuelo D."/>
            <person name="Ebbesson L."/>
            <person name="Teles M."/>
            <person name="MacKenzie S."/>
            <person name="Amaro C."/>
        </authorList>
    </citation>
    <scope>NUCLEOTIDE SEQUENCE</scope>
</reference>
<organism evidence="1">
    <name type="scientific">Anguilla anguilla</name>
    <name type="common">European freshwater eel</name>
    <name type="synonym">Muraena anguilla</name>
    <dbReference type="NCBI Taxonomy" id="7936"/>
    <lineage>
        <taxon>Eukaryota</taxon>
        <taxon>Metazoa</taxon>
        <taxon>Chordata</taxon>
        <taxon>Craniata</taxon>
        <taxon>Vertebrata</taxon>
        <taxon>Euteleostomi</taxon>
        <taxon>Actinopterygii</taxon>
        <taxon>Neopterygii</taxon>
        <taxon>Teleostei</taxon>
        <taxon>Anguilliformes</taxon>
        <taxon>Anguillidae</taxon>
        <taxon>Anguilla</taxon>
    </lineage>
</organism>
<dbReference type="AlphaFoldDB" id="A0A0E9RB61"/>